<dbReference type="Proteomes" id="UP000036513">
    <property type="component" value="Unassembled WGS sequence"/>
</dbReference>
<dbReference type="SUPFAM" id="SSF52540">
    <property type="entry name" value="P-loop containing nucleoside triphosphate hydrolases"/>
    <property type="match status" value="2"/>
</dbReference>
<dbReference type="AlphaFoldDB" id="A0A0J6VJR4"/>
<accession>A0A0J6VJR4</accession>
<evidence type="ECO:0000256" key="3">
    <source>
        <dbReference type="SAM" id="MobiDB-lite"/>
    </source>
</evidence>
<keyword evidence="1" id="KW-0547">Nucleotide-binding</keyword>
<dbReference type="PANTHER" id="PTHR43788:SF6">
    <property type="entry name" value="DNA HELICASE B"/>
    <property type="match status" value="1"/>
</dbReference>
<dbReference type="InterPro" id="IPR014862">
    <property type="entry name" value="TrwC"/>
</dbReference>
<feature type="compositionally biased region" description="Low complexity" evidence="3">
    <location>
        <begin position="910"/>
        <end position="926"/>
    </location>
</feature>
<dbReference type="Gene3D" id="3.40.50.300">
    <property type="entry name" value="P-loop containing nucleotide triphosphate hydrolases"/>
    <property type="match status" value="2"/>
</dbReference>
<reference evidence="5 6" key="1">
    <citation type="journal article" date="2015" name="Genome Biol. Evol.">
        <title>Characterization of Three Mycobacterium spp. with Potential Use in Bioremediation by Genome Sequencing and Comparative Genomics.</title>
        <authorList>
            <person name="Das S."/>
            <person name="Pettersson B.M."/>
            <person name="Behra P.R."/>
            <person name="Ramesh M."/>
            <person name="Dasgupta S."/>
            <person name="Bhattacharya A."/>
            <person name="Kirsebom L.A."/>
        </authorList>
    </citation>
    <scope>NUCLEOTIDE SEQUENCE [LARGE SCALE GENOMIC DNA]</scope>
    <source>
        <strain evidence="5 6">DSM 43826</strain>
    </source>
</reference>
<comment type="caution">
    <text evidence="5">The sequence shown here is derived from an EMBL/GenBank/DDBJ whole genome shotgun (WGS) entry which is preliminary data.</text>
</comment>
<sequence length="949" mass="104321">MLTISRLSRWSIAYYEKTANEAKQSAMDRQAANGGLGEYYSEGDTRVPTWIITGDAGRVAELTGLSNAAVAGGFADGEDATTWLDDGIAPNGATGRAFTKESVHGFDLTFAAPKSVSVVRALTSDINEKVVAEAHMRAVKAALDYLHEHAGYTRVHNPLTGKKDLERLPGLVTIGYQHETSRCGDPHLHTHVILPNRQARADGKLVSIDSKSLHHEAKAAGIVYQAVLRHELTAERGFEWVAVGEHSGMAEIAGITRKCIKAWSQRSTRLREWARDNLVVVDGEPTAAQLQMAQKATRPQKPESLAWAELKEQWRADARGLEMDRAAHQEARRARASAPRLLLDRARLTRMVAGIDKAAFTRADLVELVGALLPVDAPGDPREVIEKIVGVVAVRVSAPREGHHREGHERFTVDAVIAEEERVFDMIDEEDARTRLDVRAEDIGDLSADQARAIRNIADSPHLVQPLQAPAGAGKTHSLKVLRAAAHRAGKEVLVLAPTGKAVDEAMRDEAGDRGLTVAKALKLIEDNQLDVDRRTVVIVDEASMVGTPELKKLLACASMGHAKMVLVGDAYQLSPVKARGGMFENLCADLPWSQRLGEVWRMRSAEERDMSLALRSGHGNRLRKAVGWYRNEGRLHTGDPIAMADDATNAYIAARAGGKDAAIICDKWEIADAINRRLHGTYTEENTPGVRVARDQDIRVGDIIISRNNDATIAVEPGPQQQRSNRIDQVRNGNRWRVARVDATNGRIAAERLTDSARAVFEGEYLREHITLGYATTLHAAQGITVGSSSRQGACFTVLSDKASRAMAYVGMTRGKDENHAFIYQPIRGESDHEHSRLASGAQIHTLRRGNKHAAAYYFRMILANDDRPRTMHAEAERTDRALLPATVSALLDRNDRRRSVRADRWRQHTAQARARAAAYERISATSRDTTHQAAEQTRSVDGYGLDL</sequence>
<dbReference type="PANTHER" id="PTHR43788">
    <property type="entry name" value="DNA2/NAM7 HELICASE FAMILY MEMBER"/>
    <property type="match status" value="1"/>
</dbReference>
<dbReference type="RefSeq" id="WP_048473072.1">
    <property type="nucleotide sequence ID" value="NZ_JYNL01000065.1"/>
</dbReference>
<dbReference type="EMBL" id="JYNL01000065">
    <property type="protein sequence ID" value="KMO69822.1"/>
    <property type="molecule type" value="Genomic_DNA"/>
</dbReference>
<keyword evidence="2" id="KW-0067">ATP-binding</keyword>
<feature type="compositionally biased region" description="Polar residues" evidence="3">
    <location>
        <begin position="927"/>
        <end position="941"/>
    </location>
</feature>
<evidence type="ECO:0000256" key="1">
    <source>
        <dbReference type="ARBA" id="ARBA00022741"/>
    </source>
</evidence>
<dbReference type="STRING" id="37916.MCHLDSM_05934"/>
<evidence type="ECO:0000313" key="5">
    <source>
        <dbReference type="EMBL" id="KMO69822.1"/>
    </source>
</evidence>
<dbReference type="PATRIC" id="fig|37916.4.peg.5955"/>
<evidence type="ECO:0000313" key="6">
    <source>
        <dbReference type="Proteomes" id="UP000036513"/>
    </source>
</evidence>
<dbReference type="Gene3D" id="2.30.30.940">
    <property type="match status" value="1"/>
</dbReference>
<dbReference type="GO" id="GO:0003678">
    <property type="term" value="F:DNA helicase activity"/>
    <property type="evidence" value="ECO:0007669"/>
    <property type="project" value="UniProtKB-ARBA"/>
</dbReference>
<gene>
    <name evidence="5" type="primary">traI_4</name>
    <name evidence="5" type="ORF">MCHLDSM_05934</name>
</gene>
<name>A0A0J6VJR4_9MYCO</name>
<keyword evidence="6" id="KW-1185">Reference proteome</keyword>
<protein>
    <submittedName>
        <fullName evidence="5">Multifunctional conjugation protein TraI</fullName>
    </submittedName>
</protein>
<dbReference type="InterPro" id="IPR050534">
    <property type="entry name" value="Coronavir_polyprotein_1ab"/>
</dbReference>
<evidence type="ECO:0000259" key="4">
    <source>
        <dbReference type="Pfam" id="PF08751"/>
    </source>
</evidence>
<evidence type="ECO:0000256" key="2">
    <source>
        <dbReference type="ARBA" id="ARBA00022840"/>
    </source>
</evidence>
<dbReference type="InterPro" id="IPR027417">
    <property type="entry name" value="P-loop_NTPase"/>
</dbReference>
<dbReference type="NCBIfam" id="NF041492">
    <property type="entry name" value="MobF"/>
    <property type="match status" value="1"/>
</dbReference>
<dbReference type="CDD" id="cd17933">
    <property type="entry name" value="DEXSc_RecD-like"/>
    <property type="match status" value="1"/>
</dbReference>
<feature type="region of interest" description="Disordered" evidence="3">
    <location>
        <begin position="900"/>
        <end position="949"/>
    </location>
</feature>
<dbReference type="Pfam" id="PF13604">
    <property type="entry name" value="AAA_30"/>
    <property type="match status" value="1"/>
</dbReference>
<feature type="domain" description="TrwC relaxase" evidence="4">
    <location>
        <begin position="13"/>
        <end position="319"/>
    </location>
</feature>
<proteinExistence type="predicted"/>
<dbReference type="GO" id="GO:0005524">
    <property type="term" value="F:ATP binding"/>
    <property type="evidence" value="ECO:0007669"/>
    <property type="project" value="UniProtKB-KW"/>
</dbReference>
<dbReference type="Pfam" id="PF08751">
    <property type="entry name" value="TrwC"/>
    <property type="match status" value="1"/>
</dbReference>
<dbReference type="SUPFAM" id="SSF55464">
    <property type="entry name" value="Origin of replication-binding domain, RBD-like"/>
    <property type="match status" value="1"/>
</dbReference>
<organism evidence="5 6">
    <name type="scientific">Mycolicibacterium chlorophenolicum</name>
    <dbReference type="NCBI Taxonomy" id="37916"/>
    <lineage>
        <taxon>Bacteria</taxon>
        <taxon>Bacillati</taxon>
        <taxon>Actinomycetota</taxon>
        <taxon>Actinomycetes</taxon>
        <taxon>Mycobacteriales</taxon>
        <taxon>Mycobacteriaceae</taxon>
        <taxon>Mycolicibacterium</taxon>
    </lineage>
</organism>